<name>A0A1C2JI52_ACITH</name>
<sequence length="85" mass="9311">MANIEQLMIGQIVTANIDGQERKGEVVGRRINERIEGYLAPLGNGHPPLQLGQDMVQISFHDREISSGWVTTGLTCAPDHVELTS</sequence>
<dbReference type="RefSeq" id="WP_065957910.1">
    <property type="nucleotide sequence ID" value="NZ_LWRZ01000125.1"/>
</dbReference>
<proteinExistence type="predicted"/>
<dbReference type="AlphaFoldDB" id="A0A1C2JI52"/>
<accession>A0A1C2JI52</accession>
<dbReference type="Proteomes" id="UP000094893">
    <property type="component" value="Unassembled WGS sequence"/>
</dbReference>
<gene>
    <name evidence="1" type="ORF">A6P07_05490</name>
</gene>
<organism evidence="1 2">
    <name type="scientific">Acidithiobacillus thiooxidans</name>
    <name type="common">Thiobacillus thiooxidans</name>
    <dbReference type="NCBI Taxonomy" id="930"/>
    <lineage>
        <taxon>Bacteria</taxon>
        <taxon>Pseudomonadati</taxon>
        <taxon>Pseudomonadota</taxon>
        <taxon>Acidithiobacillia</taxon>
        <taxon>Acidithiobacillales</taxon>
        <taxon>Acidithiobacillaceae</taxon>
        <taxon>Acidithiobacillus</taxon>
    </lineage>
</organism>
<comment type="caution">
    <text evidence="1">The sequence shown here is derived from an EMBL/GenBank/DDBJ whole genome shotgun (WGS) entry which is preliminary data.</text>
</comment>
<reference evidence="1 2" key="1">
    <citation type="journal article" date="2016" name="Int. J. Mol. Sci.">
        <title>Comparative genomics of the extreme acidophile Acidithiobacillus thiooxidans reveals intraspecific divergence and niche adaptation.</title>
        <authorList>
            <person name="Zhang X."/>
            <person name="Feng X."/>
            <person name="Tao J."/>
            <person name="Ma L."/>
            <person name="Xiao Y."/>
            <person name="Liang Y."/>
            <person name="Liu X."/>
            <person name="Yin H."/>
        </authorList>
    </citation>
    <scope>NUCLEOTIDE SEQUENCE [LARGE SCALE GENOMIC DNA]</scope>
    <source>
        <strain evidence="1 2">A02</strain>
    </source>
</reference>
<evidence type="ECO:0000313" key="2">
    <source>
        <dbReference type="Proteomes" id="UP000094893"/>
    </source>
</evidence>
<dbReference type="EMBL" id="LWSA01000068">
    <property type="protein sequence ID" value="OCX74443.1"/>
    <property type="molecule type" value="Genomic_DNA"/>
</dbReference>
<evidence type="ECO:0000313" key="1">
    <source>
        <dbReference type="EMBL" id="OCX74443.1"/>
    </source>
</evidence>
<protein>
    <submittedName>
        <fullName evidence="1">Uncharacterized protein</fullName>
    </submittedName>
</protein>